<dbReference type="PANTHER" id="PTHR36451">
    <property type="entry name" value="PAPS-DEPENDENT SULFOTRANSFERASE STF3"/>
    <property type="match status" value="1"/>
</dbReference>
<dbReference type="InterPro" id="IPR027417">
    <property type="entry name" value="P-loop_NTPase"/>
</dbReference>
<gene>
    <name evidence="1" type="ORF">NOG11_00145</name>
</gene>
<dbReference type="Proteomes" id="UP001142610">
    <property type="component" value="Unassembled WGS sequence"/>
</dbReference>
<proteinExistence type="predicted"/>
<name>A0A9X2L651_9PROT</name>
<keyword evidence="2" id="KW-1185">Reference proteome</keyword>
<dbReference type="SUPFAM" id="SSF52540">
    <property type="entry name" value="P-loop containing nucleoside triphosphate hydrolases"/>
    <property type="match status" value="1"/>
</dbReference>
<dbReference type="Gene3D" id="3.40.50.300">
    <property type="entry name" value="P-loop containing nucleotide triphosphate hydrolases"/>
    <property type="match status" value="1"/>
</dbReference>
<dbReference type="EMBL" id="JANIBC010000001">
    <property type="protein sequence ID" value="MCQ8183788.1"/>
    <property type="molecule type" value="Genomic_DNA"/>
</dbReference>
<dbReference type="RefSeq" id="WP_256617591.1">
    <property type="nucleotide sequence ID" value="NZ_JANIBC010000001.1"/>
</dbReference>
<organism evidence="1 2">
    <name type="scientific">Parvularcula maris</name>
    <dbReference type="NCBI Taxonomy" id="2965077"/>
    <lineage>
        <taxon>Bacteria</taxon>
        <taxon>Pseudomonadati</taxon>
        <taxon>Pseudomonadota</taxon>
        <taxon>Alphaproteobacteria</taxon>
        <taxon>Parvularculales</taxon>
        <taxon>Parvularculaceae</taxon>
        <taxon>Parvularcula</taxon>
    </lineage>
</organism>
<protein>
    <submittedName>
        <fullName evidence="1">Sulfotransferase</fullName>
    </submittedName>
</protein>
<evidence type="ECO:0000313" key="2">
    <source>
        <dbReference type="Proteomes" id="UP001142610"/>
    </source>
</evidence>
<dbReference type="PANTHER" id="PTHR36451:SF1">
    <property type="entry name" value="OMEGA-HYDROXY-BETA-DIHYDROMENAQUINONE-9 SULFOTRANSFERASE STF3"/>
    <property type="match status" value="1"/>
</dbReference>
<dbReference type="Pfam" id="PF13469">
    <property type="entry name" value="Sulfotransfer_3"/>
    <property type="match status" value="1"/>
</dbReference>
<reference evidence="1" key="1">
    <citation type="submission" date="2022-07" db="EMBL/GenBank/DDBJ databases">
        <title>Parvularcula maris sp. nov., an algicidal bacterium isolated from seawater.</title>
        <authorList>
            <person name="Li F."/>
        </authorList>
    </citation>
    <scope>NUCLEOTIDE SEQUENCE</scope>
    <source>
        <strain evidence="1">BGMRC 0090</strain>
    </source>
</reference>
<sequence>MPHPLSGASLPLLRRMLREAGDVPLAKKAPLLGAAAGRAPFSALEKGMEGRLRSASEMKPPVFLLGHWRSGTTHLYNIMSLGEFGYVPPVATGMPGEMLTLGKWLKPFLDKQLPDSRYIDNIPVTPTSPQEDEIALANLSPLSFYHGIYFPSRFDEWVDRGLFFEGASEEDIAGWEEAFVLFMRKLDRLFEGKQLLIKNPVYTARPAQLLKLFPGAKLVHLHRNPVDVFLSMKNFYEKLLPVMALQPYDHVDIEGTVLRVYDEMMRRLTEETKELKAPQFTEIAYADLNANPIGTVLRLYDELELGGFEEARPRFEAYLGSIEGYQKNRFEKPKTVGTKVAEAWAPWFERWGYEKPAG</sequence>
<accession>A0A9X2L651</accession>
<dbReference type="AlphaFoldDB" id="A0A9X2L651"/>
<evidence type="ECO:0000313" key="1">
    <source>
        <dbReference type="EMBL" id="MCQ8183788.1"/>
    </source>
</evidence>
<comment type="caution">
    <text evidence="1">The sequence shown here is derived from an EMBL/GenBank/DDBJ whole genome shotgun (WGS) entry which is preliminary data.</text>
</comment>
<dbReference type="InterPro" id="IPR052736">
    <property type="entry name" value="Stf3_sulfotransferase"/>
</dbReference>